<evidence type="ECO:0000313" key="2">
    <source>
        <dbReference type="EMBL" id="KMZ58722.1"/>
    </source>
</evidence>
<keyword evidence="3" id="KW-1185">Reference proteome</keyword>
<reference evidence="3" key="1">
    <citation type="journal article" date="2016" name="Nature">
        <title>The genome of the seagrass Zostera marina reveals angiosperm adaptation to the sea.</title>
        <authorList>
            <person name="Olsen J.L."/>
            <person name="Rouze P."/>
            <person name="Verhelst B."/>
            <person name="Lin Y.-C."/>
            <person name="Bayer T."/>
            <person name="Collen J."/>
            <person name="Dattolo E."/>
            <person name="De Paoli E."/>
            <person name="Dittami S."/>
            <person name="Maumus F."/>
            <person name="Michel G."/>
            <person name="Kersting A."/>
            <person name="Lauritano C."/>
            <person name="Lohaus R."/>
            <person name="Toepel M."/>
            <person name="Tonon T."/>
            <person name="Vanneste K."/>
            <person name="Amirebrahimi M."/>
            <person name="Brakel J."/>
            <person name="Bostroem C."/>
            <person name="Chovatia M."/>
            <person name="Grimwood J."/>
            <person name="Jenkins J.W."/>
            <person name="Jueterbock A."/>
            <person name="Mraz A."/>
            <person name="Stam W.T."/>
            <person name="Tice H."/>
            <person name="Bornberg-Bauer E."/>
            <person name="Green P.J."/>
            <person name="Pearson G.A."/>
            <person name="Procaccini G."/>
            <person name="Duarte C.M."/>
            <person name="Schmutz J."/>
            <person name="Reusch T.B.H."/>
            <person name="Van de Peer Y."/>
        </authorList>
    </citation>
    <scope>NUCLEOTIDE SEQUENCE [LARGE SCALE GENOMIC DNA]</scope>
    <source>
        <strain evidence="3">cv. Finnish</strain>
    </source>
</reference>
<protein>
    <submittedName>
        <fullName evidence="2">Uncharacterized protein</fullName>
    </submittedName>
</protein>
<keyword evidence="1" id="KW-0812">Transmembrane</keyword>
<comment type="caution">
    <text evidence="2">The sequence shown here is derived from an EMBL/GenBank/DDBJ whole genome shotgun (WGS) entry which is preliminary data.</text>
</comment>
<dbReference type="EMBL" id="LFYR01001898">
    <property type="protein sequence ID" value="KMZ58722.1"/>
    <property type="molecule type" value="Genomic_DNA"/>
</dbReference>
<proteinExistence type="predicted"/>
<dbReference type="OMA" id="RCTAQFW"/>
<keyword evidence="1" id="KW-0472">Membrane</keyword>
<name>A0A0K9NRM6_ZOSMR</name>
<keyword evidence="1" id="KW-1133">Transmembrane helix</keyword>
<dbReference type="AlphaFoldDB" id="A0A0K9NRM6"/>
<dbReference type="PANTHER" id="PTHR33210:SF16">
    <property type="entry name" value="OS04G0517000 PROTEIN"/>
    <property type="match status" value="1"/>
</dbReference>
<organism evidence="2 3">
    <name type="scientific">Zostera marina</name>
    <name type="common">Eelgrass</name>
    <dbReference type="NCBI Taxonomy" id="29655"/>
    <lineage>
        <taxon>Eukaryota</taxon>
        <taxon>Viridiplantae</taxon>
        <taxon>Streptophyta</taxon>
        <taxon>Embryophyta</taxon>
        <taxon>Tracheophyta</taxon>
        <taxon>Spermatophyta</taxon>
        <taxon>Magnoliopsida</taxon>
        <taxon>Liliopsida</taxon>
        <taxon>Zosteraceae</taxon>
        <taxon>Zostera</taxon>
    </lineage>
</organism>
<sequence length="184" mass="19785">MRGGGGGWVMGIISDLFVLWVFSSITLTMGMAGIPRNAKGRSGSRELLISQSHPRAAASMGPGFIYTRSVGRCTAQFWSSRTEAWPKMVPHRASLSKVFGSPALEHYEPGLTLLEATQRNDDVGGSPYSHLVKESCAALLNSYARPGFHYDAWEVKTLLIQALASAEAAASQANQFALANHACI</sequence>
<dbReference type="InterPro" id="IPR039923">
    <property type="entry name" value="Protodermal_1"/>
</dbReference>
<feature type="transmembrane region" description="Helical" evidence="1">
    <location>
        <begin position="12"/>
        <end position="34"/>
    </location>
</feature>
<dbReference type="STRING" id="29655.A0A0K9NRM6"/>
<accession>A0A0K9NRM6</accession>
<evidence type="ECO:0000256" key="1">
    <source>
        <dbReference type="SAM" id="Phobius"/>
    </source>
</evidence>
<dbReference type="Proteomes" id="UP000036987">
    <property type="component" value="Unassembled WGS sequence"/>
</dbReference>
<dbReference type="OrthoDB" id="1939167at2759"/>
<evidence type="ECO:0000313" key="3">
    <source>
        <dbReference type="Proteomes" id="UP000036987"/>
    </source>
</evidence>
<dbReference type="PANTHER" id="PTHR33210">
    <property type="entry name" value="PROTODERMAL FACTOR 1"/>
    <property type="match status" value="1"/>
</dbReference>
<gene>
    <name evidence="2" type="ORF">ZOSMA_74G00640</name>
</gene>